<dbReference type="InterPro" id="IPR022533">
    <property type="entry name" value="Cox20"/>
</dbReference>
<dbReference type="OrthoDB" id="14603at2759"/>
<organism evidence="10 11">
    <name type="scientific">Schizophyllum amplum</name>
    <dbReference type="NCBI Taxonomy" id="97359"/>
    <lineage>
        <taxon>Eukaryota</taxon>
        <taxon>Fungi</taxon>
        <taxon>Dikarya</taxon>
        <taxon>Basidiomycota</taxon>
        <taxon>Agaricomycotina</taxon>
        <taxon>Agaricomycetes</taxon>
        <taxon>Agaricomycetidae</taxon>
        <taxon>Agaricales</taxon>
        <taxon>Schizophyllaceae</taxon>
        <taxon>Schizophyllum</taxon>
    </lineage>
</organism>
<accession>A0A550CKK9</accession>
<evidence type="ECO:0000256" key="8">
    <source>
        <dbReference type="ARBA" id="ARBA00023136"/>
    </source>
</evidence>
<sequence length="133" mass="14147">MSNPQPNAPPPASETPSQPPKDGSIIDWYKSSPPISKIPCARNSLIAGVASAVGFGSLRGISGGPLVAMNWAIGSFVGVSMGSWYMCWHKFEEEREQVRIVMEANGRRAQREAEAARARATSAAVETTAPPHA</sequence>
<evidence type="ECO:0000256" key="9">
    <source>
        <dbReference type="SAM" id="MobiDB-lite"/>
    </source>
</evidence>
<dbReference type="STRING" id="97359.A0A550CKK9"/>
<dbReference type="EMBL" id="VDMD01000005">
    <property type="protein sequence ID" value="TRM65313.1"/>
    <property type="molecule type" value="Genomic_DNA"/>
</dbReference>
<evidence type="ECO:0000256" key="6">
    <source>
        <dbReference type="ARBA" id="ARBA00022989"/>
    </source>
</evidence>
<evidence type="ECO:0000313" key="10">
    <source>
        <dbReference type="EMBL" id="TRM65313.1"/>
    </source>
</evidence>
<dbReference type="AlphaFoldDB" id="A0A550CKK9"/>
<evidence type="ECO:0000256" key="1">
    <source>
        <dbReference type="ARBA" id="ARBA00004273"/>
    </source>
</evidence>
<feature type="compositionally biased region" description="Pro residues" evidence="9">
    <location>
        <begin position="1"/>
        <end position="19"/>
    </location>
</feature>
<keyword evidence="8" id="KW-0472">Membrane</keyword>
<name>A0A550CKK9_9AGAR</name>
<feature type="region of interest" description="Disordered" evidence="9">
    <location>
        <begin position="1"/>
        <end position="28"/>
    </location>
</feature>
<feature type="region of interest" description="Disordered" evidence="9">
    <location>
        <begin position="112"/>
        <end position="133"/>
    </location>
</feature>
<evidence type="ECO:0000256" key="3">
    <source>
        <dbReference type="ARBA" id="ARBA00017689"/>
    </source>
</evidence>
<dbReference type="Proteomes" id="UP000320762">
    <property type="component" value="Unassembled WGS sequence"/>
</dbReference>
<protein>
    <recommendedName>
        <fullName evidence="3">Cytochrome c oxidase assembly protein COX20, mitochondrial</fullName>
    </recommendedName>
</protein>
<dbReference type="PANTHER" id="PTHR31586">
    <property type="entry name" value="CYTOCHROME C OXIDASE PROTEIN 20"/>
    <property type="match status" value="1"/>
</dbReference>
<comment type="subcellular location">
    <subcellularLocation>
        <location evidence="1">Mitochondrion inner membrane</location>
    </subcellularLocation>
</comment>
<dbReference type="Pfam" id="PF12597">
    <property type="entry name" value="Cox20"/>
    <property type="match status" value="1"/>
</dbReference>
<dbReference type="GO" id="GO:0033617">
    <property type="term" value="P:mitochondrial respiratory chain complex IV assembly"/>
    <property type="evidence" value="ECO:0007669"/>
    <property type="project" value="InterPro"/>
</dbReference>
<comment type="similarity">
    <text evidence="2">Belongs to the COX20 family.</text>
</comment>
<evidence type="ECO:0000256" key="4">
    <source>
        <dbReference type="ARBA" id="ARBA00022692"/>
    </source>
</evidence>
<evidence type="ECO:0000313" key="11">
    <source>
        <dbReference type="Proteomes" id="UP000320762"/>
    </source>
</evidence>
<feature type="compositionally biased region" description="Low complexity" evidence="9">
    <location>
        <begin position="118"/>
        <end position="133"/>
    </location>
</feature>
<evidence type="ECO:0000256" key="2">
    <source>
        <dbReference type="ARBA" id="ARBA00009575"/>
    </source>
</evidence>
<dbReference type="GO" id="GO:0005743">
    <property type="term" value="C:mitochondrial inner membrane"/>
    <property type="evidence" value="ECO:0007669"/>
    <property type="project" value="UniProtKB-SubCell"/>
</dbReference>
<reference evidence="10 11" key="1">
    <citation type="journal article" date="2019" name="New Phytol.">
        <title>Comparative genomics reveals unique wood-decay strategies and fruiting body development in the Schizophyllaceae.</title>
        <authorList>
            <person name="Almasi E."/>
            <person name="Sahu N."/>
            <person name="Krizsan K."/>
            <person name="Balint B."/>
            <person name="Kovacs G.M."/>
            <person name="Kiss B."/>
            <person name="Cseklye J."/>
            <person name="Drula E."/>
            <person name="Henrissat B."/>
            <person name="Nagy I."/>
            <person name="Chovatia M."/>
            <person name="Adam C."/>
            <person name="LaButti K."/>
            <person name="Lipzen A."/>
            <person name="Riley R."/>
            <person name="Grigoriev I.V."/>
            <person name="Nagy L.G."/>
        </authorList>
    </citation>
    <scope>NUCLEOTIDE SEQUENCE [LARGE SCALE GENOMIC DNA]</scope>
    <source>
        <strain evidence="10 11">NL-1724</strain>
    </source>
</reference>
<evidence type="ECO:0000256" key="7">
    <source>
        <dbReference type="ARBA" id="ARBA00023128"/>
    </source>
</evidence>
<comment type="caution">
    <text evidence="10">The sequence shown here is derived from an EMBL/GenBank/DDBJ whole genome shotgun (WGS) entry which is preliminary data.</text>
</comment>
<evidence type="ECO:0000256" key="5">
    <source>
        <dbReference type="ARBA" id="ARBA00022792"/>
    </source>
</evidence>
<keyword evidence="11" id="KW-1185">Reference proteome</keyword>
<keyword evidence="7" id="KW-0496">Mitochondrion</keyword>
<keyword evidence="5" id="KW-0999">Mitochondrion inner membrane</keyword>
<proteinExistence type="inferred from homology"/>
<dbReference type="PANTHER" id="PTHR31586:SF1">
    <property type="entry name" value="CYTOCHROME C OXIDASE ASSEMBLY PROTEIN COX20, MITOCHONDRIAL"/>
    <property type="match status" value="1"/>
</dbReference>
<gene>
    <name evidence="10" type="ORF">BD626DRAFT_488369</name>
</gene>
<keyword evidence="4" id="KW-0812">Transmembrane</keyword>
<keyword evidence="6" id="KW-1133">Transmembrane helix</keyword>